<feature type="domain" description="DHFR" evidence="10">
    <location>
        <begin position="1"/>
        <end position="159"/>
    </location>
</feature>
<dbReference type="GO" id="GO:0005829">
    <property type="term" value="C:cytosol"/>
    <property type="evidence" value="ECO:0007669"/>
    <property type="project" value="TreeGrafter"/>
</dbReference>
<dbReference type="OrthoDB" id="9804315at2"/>
<dbReference type="NCBIfam" id="NF008037">
    <property type="entry name" value="PRK10769.1"/>
    <property type="match status" value="1"/>
</dbReference>
<dbReference type="PROSITE" id="PS00075">
    <property type="entry name" value="DHFR_1"/>
    <property type="match status" value="1"/>
</dbReference>
<organism evidence="11 12">
    <name type="scientific">Salipaludibacillus aurantiacus</name>
    <dbReference type="NCBI Taxonomy" id="1601833"/>
    <lineage>
        <taxon>Bacteria</taxon>
        <taxon>Bacillati</taxon>
        <taxon>Bacillota</taxon>
        <taxon>Bacilli</taxon>
        <taxon>Bacillales</taxon>
        <taxon>Bacillaceae</taxon>
    </lineage>
</organism>
<dbReference type="Pfam" id="PF00186">
    <property type="entry name" value="DHFR_1"/>
    <property type="match status" value="1"/>
</dbReference>
<dbReference type="PRINTS" id="PR00070">
    <property type="entry name" value="DHFR"/>
</dbReference>
<evidence type="ECO:0000256" key="1">
    <source>
        <dbReference type="ARBA" id="ARBA00004903"/>
    </source>
</evidence>
<comment type="pathway">
    <text evidence="1 8">Cofactor biosynthesis; tetrahydrofolate biosynthesis; 5,6,7,8-tetrahydrofolate from 7,8-dihydrofolate: step 1/1.</text>
</comment>
<comment type="similarity">
    <text evidence="2 8 9">Belongs to the dihydrofolate reductase family.</text>
</comment>
<dbReference type="RefSeq" id="WP_093055313.1">
    <property type="nucleotide sequence ID" value="NZ_FOGT01000020.1"/>
</dbReference>
<dbReference type="InterPro" id="IPR017925">
    <property type="entry name" value="DHFR_CS"/>
</dbReference>
<dbReference type="PANTHER" id="PTHR48069">
    <property type="entry name" value="DIHYDROFOLATE REDUCTASE"/>
    <property type="match status" value="1"/>
</dbReference>
<keyword evidence="6 8" id="KW-0560">Oxidoreductase</keyword>
<dbReference type="GO" id="GO:0070401">
    <property type="term" value="F:NADP+ binding"/>
    <property type="evidence" value="ECO:0007669"/>
    <property type="project" value="UniProtKB-ARBA"/>
</dbReference>
<sequence length="161" mass="18221">MISMIAAFSDGRVIGKDGDMPWHLPADLRHFKKVTSGHPILMGRKTFESIGKPLPNRRNIVLTRDKTFSAEGVEVIHNLADIGSLMPEEEEFFVIGGATIYEKLISKADRLYITRIDASFEGDTFFPEINGDEWETVSSEKGTVDQKNPHPHTFLVYERKK</sequence>
<dbReference type="PANTHER" id="PTHR48069:SF3">
    <property type="entry name" value="DIHYDROFOLATE REDUCTASE"/>
    <property type="match status" value="1"/>
</dbReference>
<evidence type="ECO:0000256" key="2">
    <source>
        <dbReference type="ARBA" id="ARBA00009539"/>
    </source>
</evidence>
<keyword evidence="12" id="KW-1185">Reference proteome</keyword>
<comment type="function">
    <text evidence="7 8">Key enzyme in folate metabolism. Catalyzes an essential reaction for de novo glycine and purine synthesis, and for DNA precursor synthesis.</text>
</comment>
<evidence type="ECO:0000259" key="10">
    <source>
        <dbReference type="PROSITE" id="PS51330"/>
    </source>
</evidence>
<dbReference type="FunFam" id="3.40.430.10:FF:000001">
    <property type="entry name" value="Dihydrofolate reductase"/>
    <property type="match status" value="1"/>
</dbReference>
<dbReference type="CDD" id="cd00209">
    <property type="entry name" value="DHFR"/>
    <property type="match status" value="1"/>
</dbReference>
<evidence type="ECO:0000313" key="12">
    <source>
        <dbReference type="Proteomes" id="UP000198571"/>
    </source>
</evidence>
<evidence type="ECO:0000256" key="3">
    <source>
        <dbReference type="ARBA" id="ARBA00012856"/>
    </source>
</evidence>
<dbReference type="PROSITE" id="PS51330">
    <property type="entry name" value="DHFR_2"/>
    <property type="match status" value="1"/>
</dbReference>
<dbReference type="Proteomes" id="UP000198571">
    <property type="component" value="Unassembled WGS sequence"/>
</dbReference>
<keyword evidence="4 8" id="KW-0554">One-carbon metabolism</keyword>
<dbReference type="GO" id="GO:0046452">
    <property type="term" value="P:dihydrofolate metabolic process"/>
    <property type="evidence" value="ECO:0007669"/>
    <property type="project" value="TreeGrafter"/>
</dbReference>
<keyword evidence="5 8" id="KW-0521">NADP</keyword>
<evidence type="ECO:0000313" key="11">
    <source>
        <dbReference type="EMBL" id="SES37922.1"/>
    </source>
</evidence>
<accession>A0A1H9WVG0</accession>
<evidence type="ECO:0000256" key="9">
    <source>
        <dbReference type="RuleBase" id="RU004474"/>
    </source>
</evidence>
<dbReference type="GO" id="GO:0046654">
    <property type="term" value="P:tetrahydrofolate biosynthetic process"/>
    <property type="evidence" value="ECO:0007669"/>
    <property type="project" value="UniProtKB-UniPathway"/>
</dbReference>
<evidence type="ECO:0000256" key="5">
    <source>
        <dbReference type="ARBA" id="ARBA00022857"/>
    </source>
</evidence>
<dbReference type="InterPro" id="IPR024072">
    <property type="entry name" value="DHFR-like_dom_sf"/>
</dbReference>
<dbReference type="UniPathway" id="UPA00077">
    <property type="reaction ID" value="UER00158"/>
</dbReference>
<dbReference type="PIRSF" id="PIRSF000194">
    <property type="entry name" value="DHFR"/>
    <property type="match status" value="1"/>
</dbReference>
<dbReference type="EMBL" id="FOGT01000020">
    <property type="protein sequence ID" value="SES37922.1"/>
    <property type="molecule type" value="Genomic_DNA"/>
</dbReference>
<evidence type="ECO:0000256" key="7">
    <source>
        <dbReference type="ARBA" id="ARBA00025067"/>
    </source>
</evidence>
<dbReference type="EC" id="1.5.1.3" evidence="3 8"/>
<protein>
    <recommendedName>
        <fullName evidence="3 8">Dihydrofolate reductase</fullName>
        <ecNumber evidence="3 8">1.5.1.3</ecNumber>
    </recommendedName>
</protein>
<dbReference type="SUPFAM" id="SSF53597">
    <property type="entry name" value="Dihydrofolate reductase-like"/>
    <property type="match status" value="1"/>
</dbReference>
<reference evidence="12" key="1">
    <citation type="submission" date="2016-10" db="EMBL/GenBank/DDBJ databases">
        <authorList>
            <person name="Varghese N."/>
            <person name="Submissions S."/>
        </authorList>
    </citation>
    <scope>NUCLEOTIDE SEQUENCE [LARGE SCALE GENOMIC DNA]</scope>
    <source>
        <strain evidence="12">S9</strain>
    </source>
</reference>
<dbReference type="InterPro" id="IPR012259">
    <property type="entry name" value="DHFR"/>
</dbReference>
<name>A0A1H9WVG0_9BACI</name>
<proteinExistence type="inferred from homology"/>
<dbReference type="STRING" id="1601833.SAMN05518684_12055"/>
<dbReference type="AlphaFoldDB" id="A0A1H9WVG0"/>
<dbReference type="InterPro" id="IPR001796">
    <property type="entry name" value="DHFR_dom"/>
</dbReference>
<dbReference type="GO" id="GO:0046655">
    <property type="term" value="P:folic acid metabolic process"/>
    <property type="evidence" value="ECO:0007669"/>
    <property type="project" value="TreeGrafter"/>
</dbReference>
<gene>
    <name evidence="11" type="ORF">SAMN05518684_12055</name>
</gene>
<dbReference type="GO" id="GO:0006730">
    <property type="term" value="P:one-carbon metabolic process"/>
    <property type="evidence" value="ECO:0007669"/>
    <property type="project" value="UniProtKB-KW"/>
</dbReference>
<evidence type="ECO:0000256" key="4">
    <source>
        <dbReference type="ARBA" id="ARBA00022563"/>
    </source>
</evidence>
<comment type="catalytic activity">
    <reaction evidence="8">
        <text>(6S)-5,6,7,8-tetrahydrofolate + NADP(+) = 7,8-dihydrofolate + NADPH + H(+)</text>
        <dbReference type="Rhea" id="RHEA:15009"/>
        <dbReference type="ChEBI" id="CHEBI:15378"/>
        <dbReference type="ChEBI" id="CHEBI:57451"/>
        <dbReference type="ChEBI" id="CHEBI:57453"/>
        <dbReference type="ChEBI" id="CHEBI:57783"/>
        <dbReference type="ChEBI" id="CHEBI:58349"/>
        <dbReference type="EC" id="1.5.1.3"/>
    </reaction>
</comment>
<dbReference type="Gene3D" id="3.40.430.10">
    <property type="entry name" value="Dihydrofolate Reductase, subunit A"/>
    <property type="match status" value="1"/>
</dbReference>
<evidence type="ECO:0000256" key="6">
    <source>
        <dbReference type="ARBA" id="ARBA00023002"/>
    </source>
</evidence>
<evidence type="ECO:0000256" key="8">
    <source>
        <dbReference type="PIRNR" id="PIRNR000194"/>
    </source>
</evidence>
<dbReference type="GO" id="GO:0004146">
    <property type="term" value="F:dihydrofolate reductase activity"/>
    <property type="evidence" value="ECO:0007669"/>
    <property type="project" value="UniProtKB-EC"/>
</dbReference>